<name>A0A1H1E9R1_9MICC</name>
<feature type="transmembrane region" description="Helical" evidence="5">
    <location>
        <begin position="85"/>
        <end position="108"/>
    </location>
</feature>
<feature type="transmembrane region" description="Helical" evidence="5">
    <location>
        <begin position="48"/>
        <end position="65"/>
    </location>
</feature>
<dbReference type="AlphaFoldDB" id="A0A1H1E9R1"/>
<evidence type="ECO:0000259" key="6">
    <source>
        <dbReference type="PROSITE" id="PS50850"/>
    </source>
</evidence>
<proteinExistence type="predicted"/>
<protein>
    <submittedName>
        <fullName evidence="7">MFS transporter, CP family, cyanate transporter</fullName>
    </submittedName>
</protein>
<feature type="transmembrane region" description="Helical" evidence="5">
    <location>
        <begin position="205"/>
        <end position="224"/>
    </location>
</feature>
<dbReference type="Gene3D" id="1.20.1250.20">
    <property type="entry name" value="MFS general substrate transporter like domains"/>
    <property type="match status" value="1"/>
</dbReference>
<keyword evidence="3 5" id="KW-1133">Transmembrane helix</keyword>
<dbReference type="InterPro" id="IPR011701">
    <property type="entry name" value="MFS"/>
</dbReference>
<dbReference type="GO" id="GO:0005886">
    <property type="term" value="C:plasma membrane"/>
    <property type="evidence" value="ECO:0007669"/>
    <property type="project" value="UniProtKB-SubCell"/>
</dbReference>
<feature type="transmembrane region" description="Helical" evidence="5">
    <location>
        <begin position="406"/>
        <end position="429"/>
    </location>
</feature>
<feature type="transmembrane region" description="Helical" evidence="5">
    <location>
        <begin position="170"/>
        <end position="193"/>
    </location>
</feature>
<evidence type="ECO:0000313" key="8">
    <source>
        <dbReference type="Proteomes" id="UP000181917"/>
    </source>
</evidence>
<keyword evidence="2 5" id="KW-0812">Transmembrane</keyword>
<evidence type="ECO:0000313" key="7">
    <source>
        <dbReference type="EMBL" id="SDQ85394.1"/>
    </source>
</evidence>
<organism evidence="7 8">
    <name type="scientific">Crystallibacter crystallopoietes</name>
    <dbReference type="NCBI Taxonomy" id="37928"/>
    <lineage>
        <taxon>Bacteria</taxon>
        <taxon>Bacillati</taxon>
        <taxon>Actinomycetota</taxon>
        <taxon>Actinomycetes</taxon>
        <taxon>Micrococcales</taxon>
        <taxon>Micrococcaceae</taxon>
        <taxon>Crystallibacter</taxon>
    </lineage>
</organism>
<feature type="transmembrane region" description="Helical" evidence="5">
    <location>
        <begin position="139"/>
        <end position="158"/>
    </location>
</feature>
<dbReference type="OrthoDB" id="5317164at2"/>
<dbReference type="InterPro" id="IPR036259">
    <property type="entry name" value="MFS_trans_sf"/>
</dbReference>
<feature type="transmembrane region" description="Helical" evidence="5">
    <location>
        <begin position="293"/>
        <end position="312"/>
    </location>
</feature>
<comment type="subcellular location">
    <subcellularLocation>
        <location evidence="1">Cell membrane</location>
        <topology evidence="1">Multi-pass membrane protein</topology>
    </subcellularLocation>
</comment>
<dbReference type="PROSITE" id="PS50850">
    <property type="entry name" value="MFS"/>
    <property type="match status" value="1"/>
</dbReference>
<evidence type="ECO:0000256" key="2">
    <source>
        <dbReference type="ARBA" id="ARBA00022692"/>
    </source>
</evidence>
<dbReference type="EMBL" id="FNKH01000002">
    <property type="protein sequence ID" value="SDQ85394.1"/>
    <property type="molecule type" value="Genomic_DNA"/>
</dbReference>
<sequence length="440" mass="45793">MVKKPAPAAGQACLQTEIRVPRTNQPQIANQPVSKDTASVPGLRRRRLIVLAGILIMALSLRLAVSGVSPVLAEISKELPFGPASIGVLGMLPTAAFALAGFTTPALIRKLGIPAVLLGSLVLAATGQIGRALASDVPLFLGFSAVTMVGYGLGNIVMPPLVKRYFPDRIGLVTSLYVTLLAVSTAFSPLVAVPLANTSGWRWSIGIWAGVSLAALGPWVATLLGERATRRAEAVQPPLAAVPHAKVRVWSSPVAWGLAMVFAGTSTNTFSMFTWLPPLLLDAGMNAAEGGTLLSYYAILGLPTSLLVPYLAARMRNPFPLAALFVLCYAGGYAGLLLSPSSGTILWITLAGLGQGTFAMALLLVNLRTRTTAGSGALSGFAQGIGYSVACLGPLTFGLLKDITGTWATSFGLLAVSLVVLVVGAFIVSKPRYLEDHPRA</sequence>
<dbReference type="PANTHER" id="PTHR23523:SF2">
    <property type="entry name" value="2-NITROIMIDAZOLE TRANSPORTER"/>
    <property type="match status" value="1"/>
</dbReference>
<feature type="domain" description="Major facilitator superfamily (MFS) profile" evidence="6">
    <location>
        <begin position="46"/>
        <end position="433"/>
    </location>
</feature>
<dbReference type="PANTHER" id="PTHR23523">
    <property type="match status" value="1"/>
</dbReference>
<feature type="transmembrane region" description="Helical" evidence="5">
    <location>
        <begin position="377"/>
        <end position="400"/>
    </location>
</feature>
<accession>A0A1H1E9R1</accession>
<dbReference type="STRING" id="37928.SAMN04489742_2827"/>
<feature type="transmembrane region" description="Helical" evidence="5">
    <location>
        <begin position="254"/>
        <end position="273"/>
    </location>
</feature>
<gene>
    <name evidence="7" type="ORF">SAMN04489742_2827</name>
</gene>
<reference evidence="7 8" key="1">
    <citation type="submission" date="2016-10" db="EMBL/GenBank/DDBJ databases">
        <authorList>
            <person name="de Groot N.N."/>
        </authorList>
    </citation>
    <scope>NUCLEOTIDE SEQUENCE [LARGE SCALE GENOMIC DNA]</scope>
    <source>
        <strain evidence="7 8">DSM 20117</strain>
    </source>
</reference>
<dbReference type="InterPro" id="IPR020846">
    <property type="entry name" value="MFS_dom"/>
</dbReference>
<keyword evidence="4 5" id="KW-0472">Membrane</keyword>
<dbReference type="InterPro" id="IPR052524">
    <property type="entry name" value="MFS_Cyanate_Porter"/>
</dbReference>
<dbReference type="GO" id="GO:0022857">
    <property type="term" value="F:transmembrane transporter activity"/>
    <property type="evidence" value="ECO:0007669"/>
    <property type="project" value="InterPro"/>
</dbReference>
<dbReference type="SUPFAM" id="SSF103473">
    <property type="entry name" value="MFS general substrate transporter"/>
    <property type="match status" value="1"/>
</dbReference>
<evidence type="ECO:0000256" key="4">
    <source>
        <dbReference type="ARBA" id="ARBA00023136"/>
    </source>
</evidence>
<evidence type="ECO:0000256" key="5">
    <source>
        <dbReference type="SAM" id="Phobius"/>
    </source>
</evidence>
<evidence type="ECO:0000256" key="1">
    <source>
        <dbReference type="ARBA" id="ARBA00004651"/>
    </source>
</evidence>
<keyword evidence="8" id="KW-1185">Reference proteome</keyword>
<feature type="transmembrane region" description="Helical" evidence="5">
    <location>
        <begin position="319"/>
        <end position="338"/>
    </location>
</feature>
<feature type="transmembrane region" description="Helical" evidence="5">
    <location>
        <begin position="115"/>
        <end position="133"/>
    </location>
</feature>
<dbReference type="Pfam" id="PF07690">
    <property type="entry name" value="MFS_1"/>
    <property type="match status" value="1"/>
</dbReference>
<feature type="transmembrane region" description="Helical" evidence="5">
    <location>
        <begin position="344"/>
        <end position="365"/>
    </location>
</feature>
<dbReference type="Proteomes" id="UP000181917">
    <property type="component" value="Unassembled WGS sequence"/>
</dbReference>
<evidence type="ECO:0000256" key="3">
    <source>
        <dbReference type="ARBA" id="ARBA00022989"/>
    </source>
</evidence>